<dbReference type="Proteomes" id="UP000789366">
    <property type="component" value="Unassembled WGS sequence"/>
</dbReference>
<organism evidence="1 2">
    <name type="scientific">Cetraspora pellucida</name>
    <dbReference type="NCBI Taxonomy" id="1433469"/>
    <lineage>
        <taxon>Eukaryota</taxon>
        <taxon>Fungi</taxon>
        <taxon>Fungi incertae sedis</taxon>
        <taxon>Mucoromycota</taxon>
        <taxon>Glomeromycotina</taxon>
        <taxon>Glomeromycetes</taxon>
        <taxon>Diversisporales</taxon>
        <taxon>Gigasporaceae</taxon>
        <taxon>Cetraspora</taxon>
    </lineage>
</organism>
<protein>
    <submittedName>
        <fullName evidence="1">18162_t:CDS:1</fullName>
    </submittedName>
</protein>
<feature type="non-terminal residue" evidence="1">
    <location>
        <position position="1"/>
    </location>
</feature>
<dbReference type="EMBL" id="CAJVPW010067213">
    <property type="protein sequence ID" value="CAG8788979.1"/>
    <property type="molecule type" value="Genomic_DNA"/>
</dbReference>
<evidence type="ECO:0000313" key="2">
    <source>
        <dbReference type="Proteomes" id="UP000789366"/>
    </source>
</evidence>
<gene>
    <name evidence="1" type="ORF">SPELUC_LOCUS17056</name>
</gene>
<reference evidence="1" key="1">
    <citation type="submission" date="2021-06" db="EMBL/GenBank/DDBJ databases">
        <authorList>
            <person name="Kallberg Y."/>
            <person name="Tangrot J."/>
            <person name="Rosling A."/>
        </authorList>
    </citation>
    <scope>NUCLEOTIDE SEQUENCE</scope>
    <source>
        <strain evidence="1">28 12/20/2015</strain>
    </source>
</reference>
<keyword evidence="2" id="KW-1185">Reference proteome</keyword>
<accession>A0ACA9REC6</accession>
<proteinExistence type="predicted"/>
<name>A0ACA9REC6_9GLOM</name>
<comment type="caution">
    <text evidence="1">The sequence shown here is derived from an EMBL/GenBank/DDBJ whole genome shotgun (WGS) entry which is preliminary data.</text>
</comment>
<sequence>AKLYKKASAKAKKQSKTTFELLINNNSNVDTFFDKKNNQFEELDKELTELMIEQNEVFFIEELFNFAMFKKDQELIREDSFQ</sequence>
<feature type="non-terminal residue" evidence="1">
    <location>
        <position position="82"/>
    </location>
</feature>
<evidence type="ECO:0000313" key="1">
    <source>
        <dbReference type="EMBL" id="CAG8788979.1"/>
    </source>
</evidence>